<dbReference type="GO" id="GO:0042802">
    <property type="term" value="F:identical protein binding"/>
    <property type="evidence" value="ECO:0007669"/>
    <property type="project" value="TreeGrafter"/>
</dbReference>
<feature type="transmembrane region" description="Helical" evidence="1">
    <location>
        <begin position="80"/>
        <end position="103"/>
    </location>
</feature>
<dbReference type="PANTHER" id="PTHR40448">
    <property type="entry name" value="TWO-COMPONENT SENSOR HISTIDINE KINASE"/>
    <property type="match status" value="1"/>
</dbReference>
<keyword evidence="2" id="KW-0808">Transferase</keyword>
<dbReference type="Gene3D" id="3.30.565.10">
    <property type="entry name" value="Histidine kinase-like ATPase, C-terminal domain"/>
    <property type="match status" value="1"/>
</dbReference>
<organism evidence="2 3">
    <name type="scientific">Streptococcus phocae</name>
    <dbReference type="NCBI Taxonomy" id="119224"/>
    <lineage>
        <taxon>Bacteria</taxon>
        <taxon>Bacillati</taxon>
        <taxon>Bacillota</taxon>
        <taxon>Bacilli</taxon>
        <taxon>Lactobacillales</taxon>
        <taxon>Streptococcaceae</taxon>
        <taxon>Streptococcus</taxon>
    </lineage>
</organism>
<feature type="transmembrane region" description="Helical" evidence="1">
    <location>
        <begin position="153"/>
        <end position="172"/>
    </location>
</feature>
<name>A0A0P6S0D6_9STRE</name>
<keyword evidence="1" id="KW-0812">Transmembrane</keyword>
<keyword evidence="3" id="KW-1185">Reference proteome</keyword>
<feature type="transmembrane region" description="Helical" evidence="1">
    <location>
        <begin position="35"/>
        <end position="68"/>
    </location>
</feature>
<keyword evidence="1" id="KW-0472">Membrane</keyword>
<dbReference type="Proteomes" id="UP000049578">
    <property type="component" value="Unassembled WGS sequence"/>
</dbReference>
<sequence length="435" mass="50495">MVLSYGIFFFYIIIFIDSWVIFSKISGITLTWQKLLFLGLVFTLANLVFDQFVLIDQLFFIVISFIFAPQKKISEHIFNGLFAIIVVELLIRIIGSLFLSAVLGFSVDQINHNLLLLELCHLLVLPAFYLFNYIFAIDLSLIRFISEDKLKKWVFGMNLAMSFYYIFVHFLVNRQSDVLGVYVRYRSILIFIYLTILIGVIVKLDRFAKDQLSQKIALAQDERIGYLETYNQQIEHLYRDIRTVKHDSENILISLKDSIDSGDLAEITKVYQTVVQESASSMKQVGFDVSSLENIQDLVVRSLINSKLLEAQHEGIDLYVEIPDVMDHIPIKLLDLVVLFTVLIDQAISSAKGSRRAFLSVTYFKQDGKQLFIIENSTRQKRIDIAKHFSYHQVVQETPEQRSLIRFLAILDSYPKVTFSTKSDHYRLRQMLEMR</sequence>
<evidence type="ECO:0000313" key="3">
    <source>
        <dbReference type="Proteomes" id="UP000049578"/>
    </source>
</evidence>
<dbReference type="PANTHER" id="PTHR40448:SF1">
    <property type="entry name" value="TWO-COMPONENT SENSOR HISTIDINE KINASE"/>
    <property type="match status" value="1"/>
</dbReference>
<dbReference type="EMBL" id="LHQM01000044">
    <property type="protein sequence ID" value="KPJ21846.1"/>
    <property type="molecule type" value="Genomic_DNA"/>
</dbReference>
<dbReference type="InterPro" id="IPR036890">
    <property type="entry name" value="HATPase_C_sf"/>
</dbReference>
<proteinExistence type="predicted"/>
<comment type="caution">
    <text evidence="2">The sequence shown here is derived from an EMBL/GenBank/DDBJ whole genome shotgun (WGS) entry which is preliminary data.</text>
</comment>
<accession>A0A0P6S0D6</accession>
<feature type="transmembrane region" description="Helical" evidence="1">
    <location>
        <begin position="123"/>
        <end position="141"/>
    </location>
</feature>
<dbReference type="PATRIC" id="fig|119224.3.peg.1287"/>
<gene>
    <name evidence="2" type="ORF">AKK44_07690</name>
</gene>
<feature type="transmembrane region" description="Helical" evidence="1">
    <location>
        <begin position="7"/>
        <end position="29"/>
    </location>
</feature>
<dbReference type="STRING" id="119224.AKK44_07690"/>
<dbReference type="GO" id="GO:0016301">
    <property type="term" value="F:kinase activity"/>
    <property type="evidence" value="ECO:0007669"/>
    <property type="project" value="UniProtKB-KW"/>
</dbReference>
<dbReference type="RefSeq" id="WP_054279198.1">
    <property type="nucleotide sequence ID" value="NZ_LHQM01000044.1"/>
</dbReference>
<keyword evidence="2" id="KW-0418">Kinase</keyword>
<feature type="transmembrane region" description="Helical" evidence="1">
    <location>
        <begin position="184"/>
        <end position="204"/>
    </location>
</feature>
<reference evidence="2 3" key="1">
    <citation type="submission" date="2015-08" db="EMBL/GenBank/DDBJ databases">
        <title>Genome sequence of Streptococcus phocae subsp. phocae ATCC 51973T isolated from liver specimen obtained from seal.</title>
        <authorList>
            <person name="Avendano-Herrera R."/>
        </authorList>
    </citation>
    <scope>NUCLEOTIDE SEQUENCE [LARGE SCALE GENOMIC DNA]</scope>
    <source>
        <strain evidence="2 3">ATCC 51973</strain>
    </source>
</reference>
<evidence type="ECO:0000256" key="1">
    <source>
        <dbReference type="SAM" id="Phobius"/>
    </source>
</evidence>
<dbReference type="AlphaFoldDB" id="A0A0P6S0D6"/>
<protein>
    <submittedName>
        <fullName evidence="2">Histidine kinase</fullName>
    </submittedName>
</protein>
<evidence type="ECO:0000313" key="2">
    <source>
        <dbReference type="EMBL" id="KPJ21846.1"/>
    </source>
</evidence>
<keyword evidence="1" id="KW-1133">Transmembrane helix</keyword>